<reference evidence="1 2" key="1">
    <citation type="submission" date="2019-03" db="EMBL/GenBank/DDBJ databases">
        <title>Bradyrhizobium strains diversity isolated from Chamaecrista fasciculata.</title>
        <authorList>
            <person name="Urquiaga M.C.O."/>
            <person name="Hungria M."/>
            <person name="Delamuta J.R.M."/>
        </authorList>
    </citation>
    <scope>NUCLEOTIDE SEQUENCE [LARGE SCALE GENOMIC DNA]</scope>
    <source>
        <strain evidence="1 2">CNPSo 3424</strain>
    </source>
</reference>
<dbReference type="SUPFAM" id="SSF56784">
    <property type="entry name" value="HAD-like"/>
    <property type="match status" value="1"/>
</dbReference>
<dbReference type="Gene3D" id="3.40.50.1000">
    <property type="entry name" value="HAD superfamily/HAD-like"/>
    <property type="match status" value="2"/>
</dbReference>
<dbReference type="GO" id="GO:0016791">
    <property type="term" value="F:phosphatase activity"/>
    <property type="evidence" value="ECO:0007669"/>
    <property type="project" value="TreeGrafter"/>
</dbReference>
<dbReference type="InterPro" id="IPR006356">
    <property type="entry name" value="HAD-SF_hydro_IIA_hyp3"/>
</dbReference>
<accession>A0A4Y9L5N2</accession>
<keyword evidence="2" id="KW-1185">Reference proteome</keyword>
<keyword evidence="1" id="KW-0378">Hydrolase</keyword>
<dbReference type="NCBIfam" id="TIGR01460">
    <property type="entry name" value="HAD-SF-IIA"/>
    <property type="match status" value="1"/>
</dbReference>
<dbReference type="RefSeq" id="WP_135169706.1">
    <property type="nucleotide sequence ID" value="NZ_SPQU01000007.1"/>
</dbReference>
<dbReference type="InterPro" id="IPR036412">
    <property type="entry name" value="HAD-like_sf"/>
</dbReference>
<sequence>MTADIIDIEGLGTIAGRFDHVLLDQWGTLHKGQAVFPQARDCVARLRQAGKRILVLSNSGKRAGSNAARLASLGLSPEAYDGILTSGEVTWQGLKARAQEPFIGLGQSCFLIARGGDKAIVDGLDLDLVTDIGKADFILLAGLDDSVAEPEYWRACLTGAVARCLPMLCANPDLAMFGATGLIPAPGALARFYATLGGRVTYVGKPHAPIFAAALERLGQPAPARVLMIGDSLDHDVAGAARAGMLTLLLRSGVHRNETRTGPGELVRGPPVAAVPMPHWTMDHLAW</sequence>
<dbReference type="InterPro" id="IPR023214">
    <property type="entry name" value="HAD_sf"/>
</dbReference>
<dbReference type="GO" id="GO:0005737">
    <property type="term" value="C:cytoplasm"/>
    <property type="evidence" value="ECO:0007669"/>
    <property type="project" value="TreeGrafter"/>
</dbReference>
<dbReference type="EMBL" id="SPQU01000007">
    <property type="protein sequence ID" value="TFV38149.1"/>
    <property type="molecule type" value="Genomic_DNA"/>
</dbReference>
<gene>
    <name evidence="1" type="ORF">E4K66_17215</name>
</gene>
<dbReference type="PANTHER" id="PTHR19288:SF90">
    <property type="entry name" value="OS08G0542600 PROTEIN"/>
    <property type="match status" value="1"/>
</dbReference>
<dbReference type="Proteomes" id="UP000298225">
    <property type="component" value="Unassembled WGS sequence"/>
</dbReference>
<dbReference type="Pfam" id="PF13344">
    <property type="entry name" value="Hydrolase_6"/>
    <property type="match status" value="1"/>
</dbReference>
<dbReference type="PANTHER" id="PTHR19288">
    <property type="entry name" value="4-NITROPHENYLPHOSPHATASE-RELATED"/>
    <property type="match status" value="1"/>
</dbReference>
<dbReference type="InterPro" id="IPR006357">
    <property type="entry name" value="HAD-SF_hydro_IIA"/>
</dbReference>
<evidence type="ECO:0000313" key="1">
    <source>
        <dbReference type="EMBL" id="TFV38149.1"/>
    </source>
</evidence>
<evidence type="ECO:0000313" key="2">
    <source>
        <dbReference type="Proteomes" id="UP000298225"/>
    </source>
</evidence>
<name>A0A4Y9L5N2_9BRAD</name>
<dbReference type="AlphaFoldDB" id="A0A4Y9L5N2"/>
<dbReference type="OrthoDB" id="9791073at2"/>
<comment type="caution">
    <text evidence="1">The sequence shown here is derived from an EMBL/GenBank/DDBJ whole genome shotgun (WGS) entry which is preliminary data.</text>
</comment>
<dbReference type="Pfam" id="PF13242">
    <property type="entry name" value="Hydrolase_like"/>
    <property type="match status" value="1"/>
</dbReference>
<proteinExistence type="predicted"/>
<organism evidence="1 2">
    <name type="scientific">Bradyrhizobium frederickii</name>
    <dbReference type="NCBI Taxonomy" id="2560054"/>
    <lineage>
        <taxon>Bacteria</taxon>
        <taxon>Pseudomonadati</taxon>
        <taxon>Pseudomonadota</taxon>
        <taxon>Alphaproteobacteria</taxon>
        <taxon>Hyphomicrobiales</taxon>
        <taxon>Nitrobacteraceae</taxon>
        <taxon>Bradyrhizobium</taxon>
    </lineage>
</organism>
<protein>
    <submittedName>
        <fullName evidence="1">TIGR01459 family HAD-type hydrolase</fullName>
    </submittedName>
</protein>
<dbReference type="NCBIfam" id="TIGR01459">
    <property type="entry name" value="HAD-SF-IIA-hyp4"/>
    <property type="match status" value="1"/>
</dbReference>